<feature type="region of interest" description="Disordered" evidence="1">
    <location>
        <begin position="353"/>
        <end position="382"/>
    </location>
</feature>
<dbReference type="Proteomes" id="UP001341840">
    <property type="component" value="Unassembled WGS sequence"/>
</dbReference>
<evidence type="ECO:0000256" key="1">
    <source>
        <dbReference type="SAM" id="MobiDB-lite"/>
    </source>
</evidence>
<sequence length="407" mass="47800">MIGYSLVREFYANAWRLEEHKNQPPTYTTQIRGTEINFSPESIHRVLKLRDTPLPNAASYHDRKANNNLRLDDVLACLCVEGAQWVRHPNGRPHFLRRTDLQPMARGWYEFVCRSIMPTINRSEVNVERAVLIHAIIIGEYIQVEEIIAEQMYKFVNKTNTRSKLPFPSVIALLCKEAKVTIPGDTLIPQEDPIDGVAMGRVRGPREPRQHQEVEEEAPQKQPQQFQQQQNLPPDFMASFNNTMATMQQHYDQRWDALQQKFDDAQEENRRNFGAINQRMNQMDDQLSFLCYSHQLANESMLFPYQNTTRQMREMEQQGIPITMANLNIHRTREEEMRQERMRYEKILEEAAAQKAKEQNKGKARGVEEDYDDEETEDEGKEAWESKSKECLMHEHLYVNHDCLYAK</sequence>
<evidence type="ECO:0000259" key="2">
    <source>
        <dbReference type="Pfam" id="PF20167"/>
    </source>
</evidence>
<accession>A0ABU6YUT8</accession>
<name>A0ABU6YUT8_9FABA</name>
<evidence type="ECO:0000313" key="3">
    <source>
        <dbReference type="EMBL" id="MED6213744.1"/>
    </source>
</evidence>
<feature type="region of interest" description="Disordered" evidence="1">
    <location>
        <begin position="191"/>
        <end position="229"/>
    </location>
</feature>
<reference evidence="3 4" key="1">
    <citation type="journal article" date="2023" name="Plants (Basel)">
        <title>Bridging the Gap: Combining Genomics and Transcriptomics Approaches to Understand Stylosanthes scabra, an Orphan Legume from the Brazilian Caatinga.</title>
        <authorList>
            <person name="Ferreira-Neto J.R.C."/>
            <person name="da Silva M.D."/>
            <person name="Binneck E."/>
            <person name="de Melo N.F."/>
            <person name="da Silva R.H."/>
            <person name="de Melo A.L.T.M."/>
            <person name="Pandolfi V."/>
            <person name="Bustamante F.O."/>
            <person name="Brasileiro-Vidal A.C."/>
            <person name="Benko-Iseppon A.M."/>
        </authorList>
    </citation>
    <scope>NUCLEOTIDE SEQUENCE [LARGE SCALE GENOMIC DNA]</scope>
    <source>
        <tissue evidence="3">Leaves</tissue>
    </source>
</reference>
<feature type="compositionally biased region" description="Acidic residues" evidence="1">
    <location>
        <begin position="369"/>
        <end position="380"/>
    </location>
</feature>
<feature type="compositionally biased region" description="Low complexity" evidence="1">
    <location>
        <begin position="220"/>
        <end position="229"/>
    </location>
</feature>
<gene>
    <name evidence="3" type="ORF">PIB30_096274</name>
</gene>
<dbReference type="InterPro" id="IPR046796">
    <property type="entry name" value="Transposase_32_dom"/>
</dbReference>
<feature type="domain" description="Putative plant transposon protein" evidence="2">
    <location>
        <begin position="5"/>
        <end position="180"/>
    </location>
</feature>
<feature type="non-terminal residue" evidence="3">
    <location>
        <position position="407"/>
    </location>
</feature>
<evidence type="ECO:0000313" key="4">
    <source>
        <dbReference type="Proteomes" id="UP001341840"/>
    </source>
</evidence>
<feature type="compositionally biased region" description="Basic and acidic residues" evidence="1">
    <location>
        <begin position="204"/>
        <end position="213"/>
    </location>
</feature>
<dbReference type="Pfam" id="PF20167">
    <property type="entry name" value="Transposase_32"/>
    <property type="match status" value="1"/>
</dbReference>
<dbReference type="EMBL" id="JASCZI010243924">
    <property type="protein sequence ID" value="MED6213744.1"/>
    <property type="molecule type" value="Genomic_DNA"/>
</dbReference>
<keyword evidence="4" id="KW-1185">Reference proteome</keyword>
<protein>
    <recommendedName>
        <fullName evidence="2">Putative plant transposon protein domain-containing protein</fullName>
    </recommendedName>
</protein>
<feature type="compositionally biased region" description="Basic and acidic residues" evidence="1">
    <location>
        <begin position="355"/>
        <end position="368"/>
    </location>
</feature>
<comment type="caution">
    <text evidence="3">The sequence shown here is derived from an EMBL/GenBank/DDBJ whole genome shotgun (WGS) entry which is preliminary data.</text>
</comment>
<organism evidence="3 4">
    <name type="scientific">Stylosanthes scabra</name>
    <dbReference type="NCBI Taxonomy" id="79078"/>
    <lineage>
        <taxon>Eukaryota</taxon>
        <taxon>Viridiplantae</taxon>
        <taxon>Streptophyta</taxon>
        <taxon>Embryophyta</taxon>
        <taxon>Tracheophyta</taxon>
        <taxon>Spermatophyta</taxon>
        <taxon>Magnoliopsida</taxon>
        <taxon>eudicotyledons</taxon>
        <taxon>Gunneridae</taxon>
        <taxon>Pentapetalae</taxon>
        <taxon>rosids</taxon>
        <taxon>fabids</taxon>
        <taxon>Fabales</taxon>
        <taxon>Fabaceae</taxon>
        <taxon>Papilionoideae</taxon>
        <taxon>50 kb inversion clade</taxon>
        <taxon>dalbergioids sensu lato</taxon>
        <taxon>Dalbergieae</taxon>
        <taxon>Pterocarpus clade</taxon>
        <taxon>Stylosanthes</taxon>
    </lineage>
</organism>
<proteinExistence type="predicted"/>